<keyword evidence="7" id="KW-0675">Receptor</keyword>
<dbReference type="InterPro" id="IPR038330">
    <property type="entry name" value="TspO/MBR-related_sf"/>
</dbReference>
<accession>A0A9Q0RGC5</accession>
<keyword evidence="8" id="KW-1185">Reference proteome</keyword>
<evidence type="ECO:0000313" key="7">
    <source>
        <dbReference type="EMBL" id="KAJ5079077.1"/>
    </source>
</evidence>
<dbReference type="PANTHER" id="PTHR10057:SF0">
    <property type="entry name" value="TRANSLOCATOR PROTEIN"/>
    <property type="match status" value="1"/>
</dbReference>
<dbReference type="AlphaFoldDB" id="A0A9Q0RGC5"/>
<dbReference type="GO" id="GO:0016020">
    <property type="term" value="C:membrane"/>
    <property type="evidence" value="ECO:0007669"/>
    <property type="project" value="UniProtKB-SubCell"/>
</dbReference>
<keyword evidence="5 6" id="KW-0472">Membrane</keyword>
<feature type="transmembrane region" description="Helical" evidence="6">
    <location>
        <begin position="70"/>
        <end position="88"/>
    </location>
</feature>
<evidence type="ECO:0000256" key="1">
    <source>
        <dbReference type="ARBA" id="ARBA00004141"/>
    </source>
</evidence>
<dbReference type="CDD" id="cd15904">
    <property type="entry name" value="TSPO_MBR"/>
    <property type="match status" value="1"/>
</dbReference>
<feature type="transmembrane region" description="Helical" evidence="6">
    <location>
        <begin position="41"/>
        <end position="58"/>
    </location>
</feature>
<dbReference type="OMA" id="WSWLFFG"/>
<comment type="similarity">
    <text evidence="2">Belongs to the TspO/BZRP family.</text>
</comment>
<dbReference type="PANTHER" id="PTHR10057">
    <property type="entry name" value="PERIPHERAL-TYPE BENZODIAZEPINE RECEPTOR"/>
    <property type="match status" value="1"/>
</dbReference>
<dbReference type="Proteomes" id="UP001149090">
    <property type="component" value="Unassembled WGS sequence"/>
</dbReference>
<dbReference type="InterPro" id="IPR004307">
    <property type="entry name" value="TspO_MBR"/>
</dbReference>
<evidence type="ECO:0000256" key="2">
    <source>
        <dbReference type="ARBA" id="ARBA00007524"/>
    </source>
</evidence>
<evidence type="ECO:0000256" key="3">
    <source>
        <dbReference type="ARBA" id="ARBA00022692"/>
    </source>
</evidence>
<dbReference type="Pfam" id="PF03073">
    <property type="entry name" value="TspO_MBR"/>
    <property type="match status" value="1"/>
</dbReference>
<comment type="subcellular location">
    <subcellularLocation>
        <location evidence="1">Membrane</location>
        <topology evidence="1">Multi-pass membrane protein</topology>
    </subcellularLocation>
</comment>
<reference evidence="7" key="1">
    <citation type="submission" date="2022-10" db="EMBL/GenBank/DDBJ databases">
        <title>Novel sulphate-reducing endosymbionts in the free-living metamonad Anaeramoeba.</title>
        <authorList>
            <person name="Jerlstrom-Hultqvist J."/>
            <person name="Cepicka I."/>
            <person name="Gallot-Lavallee L."/>
            <person name="Salas-Leiva D."/>
            <person name="Curtis B.A."/>
            <person name="Zahonova K."/>
            <person name="Pipaliya S."/>
            <person name="Dacks J."/>
            <person name="Roger A.J."/>
        </authorList>
    </citation>
    <scope>NUCLEOTIDE SEQUENCE</scope>
    <source>
        <strain evidence="7">BMAN</strain>
    </source>
</reference>
<organism evidence="7 8">
    <name type="scientific">Anaeramoeba ignava</name>
    <name type="common">Anaerobic marine amoeba</name>
    <dbReference type="NCBI Taxonomy" id="1746090"/>
    <lineage>
        <taxon>Eukaryota</taxon>
        <taxon>Metamonada</taxon>
        <taxon>Anaeramoebidae</taxon>
        <taxon>Anaeramoeba</taxon>
    </lineage>
</organism>
<protein>
    <submittedName>
        <fullName evidence="7">Peripheral-type benzodiazepine receptor</fullName>
    </submittedName>
</protein>
<dbReference type="EMBL" id="JAPDFW010000041">
    <property type="protein sequence ID" value="KAJ5079077.1"/>
    <property type="molecule type" value="Genomic_DNA"/>
</dbReference>
<evidence type="ECO:0000256" key="4">
    <source>
        <dbReference type="ARBA" id="ARBA00022989"/>
    </source>
</evidence>
<evidence type="ECO:0000256" key="6">
    <source>
        <dbReference type="SAM" id="Phobius"/>
    </source>
</evidence>
<dbReference type="OrthoDB" id="8841220at2759"/>
<evidence type="ECO:0000256" key="5">
    <source>
        <dbReference type="ARBA" id="ARBA00023136"/>
    </source>
</evidence>
<sequence>MNFILIFTPVIGGFTVSRFSNSGNTKWYQKLHKPKFTPPSYVFPVAWTILYLLIGIVLNREFQKENYKIFLLSIFQLVLNFIWPFFFFKKQKPFVGLIIISLLISVVALIFVSLLFVDFVGALIFAPYLAWLSFAFLLNYKVVELN</sequence>
<dbReference type="Gene3D" id="1.20.1260.100">
    <property type="entry name" value="TspO/MBR protein"/>
    <property type="match status" value="1"/>
</dbReference>
<keyword evidence="3 6" id="KW-0812">Transmembrane</keyword>
<comment type="caution">
    <text evidence="7">The sequence shown here is derived from an EMBL/GenBank/DDBJ whole genome shotgun (WGS) entry which is preliminary data.</text>
</comment>
<dbReference type="FunFam" id="1.20.1260.100:FF:000001">
    <property type="entry name" value="translocator protein 2"/>
    <property type="match status" value="1"/>
</dbReference>
<proteinExistence type="inferred from homology"/>
<feature type="transmembrane region" description="Helical" evidence="6">
    <location>
        <begin position="94"/>
        <end position="112"/>
    </location>
</feature>
<evidence type="ECO:0000313" key="8">
    <source>
        <dbReference type="Proteomes" id="UP001149090"/>
    </source>
</evidence>
<feature type="transmembrane region" description="Helical" evidence="6">
    <location>
        <begin position="119"/>
        <end position="140"/>
    </location>
</feature>
<keyword evidence="4 6" id="KW-1133">Transmembrane helix</keyword>
<dbReference type="PIRSF" id="PIRSF005859">
    <property type="entry name" value="PBR"/>
    <property type="match status" value="1"/>
</dbReference>
<name>A0A9Q0RGC5_ANAIG</name>
<dbReference type="GO" id="GO:0033013">
    <property type="term" value="P:tetrapyrrole metabolic process"/>
    <property type="evidence" value="ECO:0007669"/>
    <property type="project" value="UniProtKB-ARBA"/>
</dbReference>
<gene>
    <name evidence="7" type="ORF">M0811_14647</name>
</gene>